<name>A0A223NXJ8_9SPHI</name>
<reference evidence="1 2" key="1">
    <citation type="submission" date="2017-08" db="EMBL/GenBank/DDBJ databases">
        <title>Complete genome sequence of Mucilaginibacter sp. strain BJC16-A31.</title>
        <authorList>
            <consortium name="Henan University of Science and Technology"/>
            <person name="You X."/>
        </authorList>
    </citation>
    <scope>NUCLEOTIDE SEQUENCE [LARGE SCALE GENOMIC DNA]</scope>
    <source>
        <strain evidence="1 2">BJC16-A31</strain>
    </source>
</reference>
<evidence type="ECO:0000313" key="1">
    <source>
        <dbReference type="EMBL" id="ASU34609.1"/>
    </source>
</evidence>
<protein>
    <submittedName>
        <fullName evidence="1">Uncharacterized protein</fullName>
    </submittedName>
</protein>
<dbReference type="EMBL" id="CP022743">
    <property type="protein sequence ID" value="ASU34609.1"/>
    <property type="molecule type" value="Genomic_DNA"/>
</dbReference>
<dbReference type="Proteomes" id="UP000215002">
    <property type="component" value="Chromosome"/>
</dbReference>
<dbReference type="KEGG" id="muc:MuYL_2722"/>
<evidence type="ECO:0000313" key="2">
    <source>
        <dbReference type="Proteomes" id="UP000215002"/>
    </source>
</evidence>
<gene>
    <name evidence="1" type="ORF">MuYL_2722</name>
</gene>
<organism evidence="1 2">
    <name type="scientific">Mucilaginibacter xinganensis</name>
    <dbReference type="NCBI Taxonomy" id="1234841"/>
    <lineage>
        <taxon>Bacteria</taxon>
        <taxon>Pseudomonadati</taxon>
        <taxon>Bacteroidota</taxon>
        <taxon>Sphingobacteriia</taxon>
        <taxon>Sphingobacteriales</taxon>
        <taxon>Sphingobacteriaceae</taxon>
        <taxon>Mucilaginibacter</taxon>
    </lineage>
</organism>
<accession>A0A223NXJ8</accession>
<keyword evidence="2" id="KW-1185">Reference proteome</keyword>
<proteinExistence type="predicted"/>
<sequence>MLWIKRYKIEWPGIMGLVRYFGDIGLKKREHSRNWPAQKNMQWFSKFSTPGQHYISTFNS</sequence>
<dbReference type="AlphaFoldDB" id="A0A223NXJ8"/>